<dbReference type="EMBL" id="GGEC01041200">
    <property type="protein sequence ID" value="MBX21684.1"/>
    <property type="molecule type" value="Transcribed_RNA"/>
</dbReference>
<evidence type="ECO:0000313" key="2">
    <source>
        <dbReference type="EMBL" id="MBX21684.1"/>
    </source>
</evidence>
<dbReference type="AlphaFoldDB" id="A0A2P2LUN0"/>
<evidence type="ECO:0000256" key="1">
    <source>
        <dbReference type="SAM" id="MobiDB-lite"/>
    </source>
</evidence>
<protein>
    <submittedName>
        <fullName evidence="2">DNA mismatch repair protein MLH1-like</fullName>
    </submittedName>
</protein>
<reference evidence="2" key="1">
    <citation type="submission" date="2018-02" db="EMBL/GenBank/DDBJ databases">
        <title>Rhizophora mucronata_Transcriptome.</title>
        <authorList>
            <person name="Meera S.P."/>
            <person name="Sreeshan A."/>
            <person name="Augustine A."/>
        </authorList>
    </citation>
    <scope>NUCLEOTIDE SEQUENCE</scope>
    <source>
        <tissue evidence="2">Leaf</tissue>
    </source>
</reference>
<feature type="compositionally biased region" description="Low complexity" evidence="1">
    <location>
        <begin position="10"/>
        <end position="21"/>
    </location>
</feature>
<feature type="region of interest" description="Disordered" evidence="1">
    <location>
        <begin position="54"/>
        <end position="75"/>
    </location>
</feature>
<sequence>MPGPVNNQALNRSSSNFSSLRRPIKNLQRLKVRRSYARRGSSPAKAIYICYTGSGKQHRPMGTKQDKQTTKITPC</sequence>
<feature type="region of interest" description="Disordered" evidence="1">
    <location>
        <begin position="1"/>
        <end position="23"/>
    </location>
</feature>
<proteinExistence type="predicted"/>
<organism evidence="2">
    <name type="scientific">Rhizophora mucronata</name>
    <name type="common">Asiatic mangrove</name>
    <dbReference type="NCBI Taxonomy" id="61149"/>
    <lineage>
        <taxon>Eukaryota</taxon>
        <taxon>Viridiplantae</taxon>
        <taxon>Streptophyta</taxon>
        <taxon>Embryophyta</taxon>
        <taxon>Tracheophyta</taxon>
        <taxon>Spermatophyta</taxon>
        <taxon>Magnoliopsida</taxon>
        <taxon>eudicotyledons</taxon>
        <taxon>Gunneridae</taxon>
        <taxon>Pentapetalae</taxon>
        <taxon>rosids</taxon>
        <taxon>fabids</taxon>
        <taxon>Malpighiales</taxon>
        <taxon>Rhizophoraceae</taxon>
        <taxon>Rhizophora</taxon>
    </lineage>
</organism>
<accession>A0A2P2LUN0</accession>
<name>A0A2P2LUN0_RHIMU</name>